<name>A0A225AQE5_TALAT</name>
<dbReference type="EMBL" id="LFMY01000012">
    <property type="protein sequence ID" value="OKL57156.1"/>
    <property type="molecule type" value="Genomic_DNA"/>
</dbReference>
<evidence type="ECO:0000313" key="4">
    <source>
        <dbReference type="Proteomes" id="UP000214365"/>
    </source>
</evidence>
<feature type="compositionally biased region" description="Polar residues" evidence="1">
    <location>
        <begin position="1"/>
        <end position="20"/>
    </location>
</feature>
<dbReference type="Proteomes" id="UP000214365">
    <property type="component" value="Unassembled WGS sequence"/>
</dbReference>
<sequence length="660" mass="73768">MNTAATDNNQGFGLLTSSSRSLRHQDNDNNRRQFHRQLNSATNARPCGIFNSVSTVTPNHRVINPMQTPRTSPPSTPSWPAPSPVTVFLRNIQLLQLDQRPNWPGLSRKLFSGGQKVQTQRVKSVEWALYHLFLLWDPSEAKNKLRPFFPPLEPLQSVNLRAALFRALSDLKKNGDLGRDTILRKTMLDDCKGAKFEEVLAVFSTAVLQKVVCENNPSELGVRLALARSISENEVEGKLVPLIIAHHAALSAARRDNGRIREGHEQFVKLLDEKAKELAARSSNKLQVTDDFPESERLVRDVKANWLGGQNVADFLFNGGSSVEKDAFLELPFEKAWNHARKGHIEQLRRPSHMDLLEDMERVSSKQRARLQRLRDVKKSLSQAKRGSRTATMTNSQYKDRGLTFRDHQTLTVAGISKSLRETAEPRDLFVEHQAIIDSLRSTLSEVKGIQTEHFSHSPNVEPPPSNRLSPIPDTESFAPSSSPSPSVQVTDYENKHHASGHSPNDPDDLSSVIDGKPVTTLSHPRFEPRPSSLVERTRQSMSLLPPPSSTRSRQSLAARRETRQSQVFPINQFETPPKEVPEPSRSGASTPRDELFTEEAEYASIFKSRPRVAHSPLMSPAVHVGFDVDDDDDADGYVDDSQSVLDLAIAGSPLAMKKR</sequence>
<accession>A0A225AQE5</accession>
<feature type="region of interest" description="Disordered" evidence="1">
    <location>
        <begin position="453"/>
        <end position="597"/>
    </location>
</feature>
<protein>
    <recommendedName>
        <fullName evidence="2">HAUS augmin-like complex subunit 6 N-terminal domain-containing protein</fullName>
    </recommendedName>
</protein>
<reference evidence="3 4" key="1">
    <citation type="submission" date="2015-06" db="EMBL/GenBank/DDBJ databases">
        <title>Talaromyces atroroseus IBT 11181 draft genome.</title>
        <authorList>
            <person name="Rasmussen K.B."/>
            <person name="Rasmussen S."/>
            <person name="Petersen B."/>
            <person name="Sicheritz-Ponten T."/>
            <person name="Mortensen U.H."/>
            <person name="Thrane U."/>
        </authorList>
    </citation>
    <scope>NUCLEOTIDE SEQUENCE [LARGE SCALE GENOMIC DNA]</scope>
    <source>
        <strain evidence="3 4">IBT 11181</strain>
    </source>
</reference>
<dbReference type="GeneID" id="31007203"/>
<feature type="compositionally biased region" description="Pro residues" evidence="1">
    <location>
        <begin position="71"/>
        <end position="80"/>
    </location>
</feature>
<feature type="region of interest" description="Disordered" evidence="1">
    <location>
        <begin position="375"/>
        <end position="397"/>
    </location>
</feature>
<evidence type="ECO:0000259" key="2">
    <source>
        <dbReference type="Pfam" id="PF14661"/>
    </source>
</evidence>
<dbReference type="OrthoDB" id="5575722at2759"/>
<feature type="domain" description="HAUS augmin-like complex subunit 6 N-terminal" evidence="2">
    <location>
        <begin position="88"/>
        <end position="289"/>
    </location>
</feature>
<evidence type="ECO:0000313" key="3">
    <source>
        <dbReference type="EMBL" id="OKL57156.1"/>
    </source>
</evidence>
<keyword evidence="4" id="KW-1185">Reference proteome</keyword>
<feature type="compositionally biased region" description="Low complexity" evidence="1">
    <location>
        <begin position="540"/>
        <end position="557"/>
    </location>
</feature>
<dbReference type="Pfam" id="PF14661">
    <property type="entry name" value="HAUS6_N"/>
    <property type="match status" value="1"/>
</dbReference>
<feature type="region of interest" description="Disordered" evidence="1">
    <location>
        <begin position="1"/>
        <end position="26"/>
    </location>
</feature>
<dbReference type="AlphaFoldDB" id="A0A225AQE5"/>
<dbReference type="InterPro" id="IPR028163">
    <property type="entry name" value="HAUS_6_N"/>
</dbReference>
<proteinExistence type="predicted"/>
<comment type="caution">
    <text evidence="3">The sequence shown here is derived from an EMBL/GenBank/DDBJ whole genome shotgun (WGS) entry which is preliminary data.</text>
</comment>
<gene>
    <name evidence="3" type="ORF">UA08_07447</name>
</gene>
<feature type="region of interest" description="Disordered" evidence="1">
    <location>
        <begin position="60"/>
        <end position="80"/>
    </location>
</feature>
<organism evidence="3 4">
    <name type="scientific">Talaromyces atroroseus</name>
    <dbReference type="NCBI Taxonomy" id="1441469"/>
    <lineage>
        <taxon>Eukaryota</taxon>
        <taxon>Fungi</taxon>
        <taxon>Dikarya</taxon>
        <taxon>Ascomycota</taxon>
        <taxon>Pezizomycotina</taxon>
        <taxon>Eurotiomycetes</taxon>
        <taxon>Eurotiomycetidae</taxon>
        <taxon>Eurotiales</taxon>
        <taxon>Trichocomaceae</taxon>
        <taxon>Talaromyces</taxon>
        <taxon>Talaromyces sect. Trachyspermi</taxon>
    </lineage>
</organism>
<dbReference type="STRING" id="1441469.A0A225AQE5"/>
<dbReference type="RefSeq" id="XP_020117277.1">
    <property type="nucleotide sequence ID" value="XM_020262342.1"/>
</dbReference>
<feature type="compositionally biased region" description="Polar residues" evidence="1">
    <location>
        <begin position="380"/>
        <end position="397"/>
    </location>
</feature>
<evidence type="ECO:0000256" key="1">
    <source>
        <dbReference type="SAM" id="MobiDB-lite"/>
    </source>
</evidence>
<feature type="compositionally biased region" description="Polar residues" evidence="1">
    <location>
        <begin position="565"/>
        <end position="575"/>
    </location>
</feature>